<organism evidence="3 4">
    <name type="scientific">Lymnaea stagnalis</name>
    <name type="common">Great pond snail</name>
    <name type="synonym">Helix stagnalis</name>
    <dbReference type="NCBI Taxonomy" id="6523"/>
    <lineage>
        <taxon>Eukaryota</taxon>
        <taxon>Metazoa</taxon>
        <taxon>Spiralia</taxon>
        <taxon>Lophotrochozoa</taxon>
        <taxon>Mollusca</taxon>
        <taxon>Gastropoda</taxon>
        <taxon>Heterobranchia</taxon>
        <taxon>Euthyneura</taxon>
        <taxon>Panpulmonata</taxon>
        <taxon>Hygrophila</taxon>
        <taxon>Lymnaeoidea</taxon>
        <taxon>Lymnaeidae</taxon>
        <taxon>Lymnaea</taxon>
    </lineage>
</organism>
<protein>
    <submittedName>
        <fullName evidence="3">Uncharacterized protein</fullName>
    </submittedName>
</protein>
<evidence type="ECO:0000313" key="4">
    <source>
        <dbReference type="Proteomes" id="UP001497497"/>
    </source>
</evidence>
<feature type="signal peptide" evidence="2">
    <location>
        <begin position="1"/>
        <end position="19"/>
    </location>
</feature>
<keyword evidence="2" id="KW-0732">Signal</keyword>
<gene>
    <name evidence="3" type="ORF">GSLYS_00017314001</name>
</gene>
<evidence type="ECO:0000256" key="1">
    <source>
        <dbReference type="SAM" id="MobiDB-lite"/>
    </source>
</evidence>
<name>A0AAV2IE65_LYMST</name>
<dbReference type="AlphaFoldDB" id="A0AAV2IE65"/>
<reference evidence="3 4" key="1">
    <citation type="submission" date="2024-04" db="EMBL/GenBank/DDBJ databases">
        <authorList>
            <consortium name="Genoscope - CEA"/>
            <person name="William W."/>
        </authorList>
    </citation>
    <scope>NUCLEOTIDE SEQUENCE [LARGE SCALE GENOMIC DNA]</scope>
</reference>
<comment type="caution">
    <text evidence="3">The sequence shown here is derived from an EMBL/GenBank/DDBJ whole genome shotgun (WGS) entry which is preliminary data.</text>
</comment>
<keyword evidence="4" id="KW-1185">Reference proteome</keyword>
<dbReference type="EMBL" id="CAXITT010000576">
    <property type="protein sequence ID" value="CAL1543801.1"/>
    <property type="molecule type" value="Genomic_DNA"/>
</dbReference>
<proteinExistence type="predicted"/>
<dbReference type="Proteomes" id="UP001497497">
    <property type="component" value="Unassembled WGS sequence"/>
</dbReference>
<feature type="chain" id="PRO_5043539350" evidence="2">
    <location>
        <begin position="20"/>
        <end position="461"/>
    </location>
</feature>
<evidence type="ECO:0000313" key="3">
    <source>
        <dbReference type="EMBL" id="CAL1543801.1"/>
    </source>
</evidence>
<feature type="region of interest" description="Disordered" evidence="1">
    <location>
        <begin position="36"/>
        <end position="57"/>
    </location>
</feature>
<sequence>MARHILSLLVLLSVSKSLTTPLPEDTTGMLQVLTSQYPGQTTPRPGTGDQKPVTESGPTSPLFNLLGSTPVAWKTPAATVSAGQFAVESTNPWLYWSTRPQDNPSPPYYDSTFPYWPTGAKNSPSAPYYGSTYPYWPTGAKSAKSNPSTPYYGSTYPYWPTGAKSDPSAPYYGSTYPYWSTGGKSDPSAPYYGSTYPYWPTGATNNPSYPYQPTGSGNEQTTHAYPQTTSNPYSTPSGAWIQPSTVRDPFYYYTTYPYWLTGIHSSPTPASYVTGYPNWETSRQYSSLGDTSEYPQTPLYDTGNPQVTTQPAFVPTSAPGTLATLYDTWETTHPQFAGLLHLTVSTLAGDGDSPTINCTLDALPRNTVGIVSLVISKYSGQPVPRYTEVASINIFHPDSPKLGRDFQSAAVKGVLNNDNGTFYLSVQSSLAAVADARWYVCVAGVLDEFGVSQDIKTSATI</sequence>
<accession>A0AAV2IE65</accession>
<evidence type="ECO:0000256" key="2">
    <source>
        <dbReference type="SAM" id="SignalP"/>
    </source>
</evidence>